<reference evidence="3" key="1">
    <citation type="journal article" date="2020" name="Nature">
        <title>Giant virus diversity and host interactions through global metagenomics.</title>
        <authorList>
            <person name="Schulz F."/>
            <person name="Roux S."/>
            <person name="Paez-Espino D."/>
            <person name="Jungbluth S."/>
            <person name="Walsh D.A."/>
            <person name="Denef V.J."/>
            <person name="McMahon K.D."/>
            <person name="Konstantinidis K.T."/>
            <person name="Eloe-Fadrosh E.A."/>
            <person name="Kyrpides N.C."/>
            <person name="Woyke T."/>
        </authorList>
    </citation>
    <scope>NUCLEOTIDE SEQUENCE</scope>
    <source>
        <strain evidence="3">GVMAG-S-1040241-154</strain>
    </source>
</reference>
<dbReference type="InterPro" id="IPR036249">
    <property type="entry name" value="Thioredoxin-like_sf"/>
</dbReference>
<dbReference type="SUPFAM" id="SSF52833">
    <property type="entry name" value="Thioredoxin-like"/>
    <property type="match status" value="1"/>
</dbReference>
<keyword evidence="1" id="KW-0812">Transmembrane</keyword>
<evidence type="ECO:0000259" key="2">
    <source>
        <dbReference type="Pfam" id="PF00085"/>
    </source>
</evidence>
<evidence type="ECO:0000256" key="1">
    <source>
        <dbReference type="SAM" id="Phobius"/>
    </source>
</evidence>
<accession>A0A6C0JUG7</accession>
<dbReference type="Gene3D" id="3.40.30.10">
    <property type="entry name" value="Glutaredoxin"/>
    <property type="match status" value="1"/>
</dbReference>
<organism evidence="3">
    <name type="scientific">viral metagenome</name>
    <dbReference type="NCBI Taxonomy" id="1070528"/>
    <lineage>
        <taxon>unclassified sequences</taxon>
        <taxon>metagenomes</taxon>
        <taxon>organismal metagenomes</taxon>
    </lineage>
</organism>
<dbReference type="AlphaFoldDB" id="A0A6C0JUG7"/>
<name>A0A6C0JUG7_9ZZZZ</name>
<dbReference type="EMBL" id="MN740684">
    <property type="protein sequence ID" value="QHU07548.1"/>
    <property type="molecule type" value="Genomic_DNA"/>
</dbReference>
<feature type="domain" description="Thioredoxin" evidence="2">
    <location>
        <begin position="48"/>
        <end position="130"/>
    </location>
</feature>
<evidence type="ECO:0000313" key="3">
    <source>
        <dbReference type="EMBL" id="QHU07548.1"/>
    </source>
</evidence>
<dbReference type="Pfam" id="PF00085">
    <property type="entry name" value="Thioredoxin"/>
    <property type="match status" value="1"/>
</dbReference>
<protein>
    <recommendedName>
        <fullName evidence="2">Thioredoxin domain-containing protein</fullName>
    </recommendedName>
</protein>
<feature type="transmembrane region" description="Helical" evidence="1">
    <location>
        <begin position="12"/>
        <end position="32"/>
    </location>
</feature>
<keyword evidence="1" id="KW-0472">Membrane</keyword>
<sequence length="135" mass="15502">MAKKFSIKSKTLAPILLVVLFVLLAISIYYLVYKRNCNCTEKFTGTLVLEIYTAPWCGHCKKFEENDKIQQIKNELGTSNVKHYQDNDEGCAENMAKHDLNGFPSIILTRNDVKEQTYSGERTAEGVCNFYRQYS</sequence>
<dbReference type="InterPro" id="IPR013766">
    <property type="entry name" value="Thioredoxin_domain"/>
</dbReference>
<keyword evidence="1" id="KW-1133">Transmembrane helix</keyword>
<proteinExistence type="predicted"/>